<proteinExistence type="predicted"/>
<evidence type="ECO:0000313" key="2">
    <source>
        <dbReference type="Proteomes" id="UP000321150"/>
    </source>
</evidence>
<sequence>MKAEELEKYSKLIDELIDGEKTEENTNAFIDSSFNLWGEIIKESGIKDEFEFSYFPYLAIQTSARSNKFNSSFNLSLNRLYWEITFDSYINNWENVKNLNDSFMADFFTICNKYDIKFIAGYSPDYNKEITPEFNAKFKSNIFNLMHSYISLMNLDSYSREHQSLGRFSITWKLPEGFDLQKIIEELKIAFKWMYKFNYNLWKVEDIRRQNRENRQRK</sequence>
<protein>
    <submittedName>
        <fullName evidence="1">Uncharacterized protein</fullName>
    </submittedName>
</protein>
<gene>
    <name evidence="1" type="ORF">CLA01_42270</name>
</gene>
<dbReference type="RefSeq" id="WP_111959048.1">
    <property type="nucleotide sequence ID" value="NZ_BJYI01000027.1"/>
</dbReference>
<evidence type="ECO:0000313" key="1">
    <source>
        <dbReference type="EMBL" id="GEN74155.1"/>
    </source>
</evidence>
<dbReference type="EMBL" id="BJYI01000027">
    <property type="protein sequence ID" value="GEN74155.1"/>
    <property type="molecule type" value="Genomic_DNA"/>
</dbReference>
<comment type="caution">
    <text evidence="1">The sequence shown here is derived from an EMBL/GenBank/DDBJ whole genome shotgun (WGS) entry which is preliminary data.</text>
</comment>
<dbReference type="OrthoDB" id="1371968at2"/>
<accession>A0A511YG30</accession>
<dbReference type="Proteomes" id="UP000321150">
    <property type="component" value="Unassembled WGS sequence"/>
</dbReference>
<name>A0A511YG30_9FLAO</name>
<dbReference type="AlphaFoldDB" id="A0A511YG30"/>
<reference evidence="1 2" key="1">
    <citation type="submission" date="2019-07" db="EMBL/GenBank/DDBJ databases">
        <title>Whole genome shotgun sequence of Chryseobacterium lathyri NBRC 105250.</title>
        <authorList>
            <person name="Hosoyama A."/>
            <person name="Uohara A."/>
            <person name="Ohji S."/>
            <person name="Ichikawa N."/>
        </authorList>
    </citation>
    <scope>NUCLEOTIDE SEQUENCE [LARGE SCALE GENOMIC DNA]</scope>
    <source>
        <strain evidence="1 2">NBRC 105250</strain>
    </source>
</reference>
<organism evidence="1 2">
    <name type="scientific">Chryseobacterium lathyri</name>
    <dbReference type="NCBI Taxonomy" id="395933"/>
    <lineage>
        <taxon>Bacteria</taxon>
        <taxon>Pseudomonadati</taxon>
        <taxon>Bacteroidota</taxon>
        <taxon>Flavobacteriia</taxon>
        <taxon>Flavobacteriales</taxon>
        <taxon>Weeksellaceae</taxon>
        <taxon>Chryseobacterium group</taxon>
        <taxon>Chryseobacterium</taxon>
    </lineage>
</organism>